<evidence type="ECO:0000256" key="5">
    <source>
        <dbReference type="ARBA" id="ARBA00023136"/>
    </source>
</evidence>
<evidence type="ECO:0000256" key="3">
    <source>
        <dbReference type="ARBA" id="ARBA00022692"/>
    </source>
</evidence>
<evidence type="ECO:0000313" key="10">
    <source>
        <dbReference type="Proteomes" id="UP000293638"/>
    </source>
</evidence>
<dbReference type="RefSeq" id="WP_130494016.1">
    <property type="nucleotide sequence ID" value="NZ_SGXD01000004.1"/>
</dbReference>
<feature type="transmembrane region" description="Helical" evidence="7">
    <location>
        <begin position="366"/>
        <end position="390"/>
    </location>
</feature>
<sequence>MASGRHERAAGPPLGGRYALAVAIVVLGLCPGIVLTTTSTTLVPLLQHDLHASRQGLQLTEGMADAGYALGAVFAAHLAQGRLQRRMFLCYEALFVVGAVLAASAPVLAVYAAGRVLEGVASGLLLVAALPPLVTRHGSARLPLTFGIVNVALFGASAVGPLLGGLAASEGHWRPLVAALAVLGAAGALVAHLGYDRFDPPRPGAPVDRPALALVVPAALLPFFATSVLQGRSLAAPLVLVPFAAGMLALVALVVVEARSDDPLMPVRALATQLPVTGTVVAMVGGAVFVTALQLVQLLLVQGQSRSPLATARLLLPLPLGAVAAAVLFALLFRTRWVPLVADLGLACLAAGCGLLLLADRQSSDWVVPVASGVLGLGAGATVSPGLLLAGLGVPSPQLGRAFALVQLLRLEAAYAVSPVVVALAGSSRDIAGGVRAGLVAMLALAVVGLLAALVLPAVSGARLRPPDLDRWLEGGTALPSPPTAVHLRPGTDDEAAAPLLGGPA</sequence>
<dbReference type="AlphaFoldDB" id="A0A4Q7NGG1"/>
<dbReference type="GO" id="GO:0005886">
    <property type="term" value="C:plasma membrane"/>
    <property type="evidence" value="ECO:0007669"/>
    <property type="project" value="UniProtKB-SubCell"/>
</dbReference>
<feature type="transmembrane region" description="Helical" evidence="7">
    <location>
        <begin position="176"/>
        <end position="195"/>
    </location>
</feature>
<feature type="transmembrane region" description="Helical" evidence="7">
    <location>
        <begin position="91"/>
        <end position="114"/>
    </location>
</feature>
<evidence type="ECO:0000259" key="8">
    <source>
        <dbReference type="PROSITE" id="PS50850"/>
    </source>
</evidence>
<feature type="transmembrane region" description="Helical" evidence="7">
    <location>
        <begin position="437"/>
        <end position="459"/>
    </location>
</feature>
<keyword evidence="3 7" id="KW-0812">Transmembrane</keyword>
<gene>
    <name evidence="9" type="ORF">EV189_3296</name>
</gene>
<dbReference type="Pfam" id="PF07690">
    <property type="entry name" value="MFS_1"/>
    <property type="match status" value="1"/>
</dbReference>
<evidence type="ECO:0000256" key="1">
    <source>
        <dbReference type="ARBA" id="ARBA00004651"/>
    </source>
</evidence>
<proteinExistence type="predicted"/>
<reference evidence="9 10" key="1">
    <citation type="submission" date="2019-02" db="EMBL/GenBank/DDBJ databases">
        <title>Genomic Encyclopedia of Type Strains, Phase IV (KMG-IV): sequencing the most valuable type-strain genomes for metagenomic binning, comparative biology and taxonomic classification.</title>
        <authorList>
            <person name="Goeker M."/>
        </authorList>
    </citation>
    <scope>NUCLEOTIDE SEQUENCE [LARGE SCALE GENOMIC DNA]</scope>
    <source>
        <strain evidence="9 10">DSM 45622</strain>
    </source>
</reference>
<evidence type="ECO:0000256" key="6">
    <source>
        <dbReference type="SAM" id="MobiDB-lite"/>
    </source>
</evidence>
<dbReference type="EMBL" id="SGXD01000004">
    <property type="protein sequence ID" value="RZS82899.1"/>
    <property type="molecule type" value="Genomic_DNA"/>
</dbReference>
<dbReference type="GO" id="GO:0022857">
    <property type="term" value="F:transmembrane transporter activity"/>
    <property type="evidence" value="ECO:0007669"/>
    <property type="project" value="InterPro"/>
</dbReference>
<organism evidence="9 10">
    <name type="scientific">Motilibacter rhizosphaerae</name>
    <dbReference type="NCBI Taxonomy" id="598652"/>
    <lineage>
        <taxon>Bacteria</taxon>
        <taxon>Bacillati</taxon>
        <taxon>Actinomycetota</taxon>
        <taxon>Actinomycetes</taxon>
        <taxon>Motilibacterales</taxon>
        <taxon>Motilibacteraceae</taxon>
        <taxon>Motilibacter</taxon>
    </lineage>
</organism>
<dbReference type="PANTHER" id="PTHR42718:SF9">
    <property type="entry name" value="MAJOR FACILITATOR SUPERFAMILY MULTIDRUG TRANSPORTER MFSC"/>
    <property type="match status" value="1"/>
</dbReference>
<protein>
    <submittedName>
        <fullName evidence="9">MFS transporter</fullName>
    </submittedName>
</protein>
<evidence type="ECO:0000256" key="4">
    <source>
        <dbReference type="ARBA" id="ARBA00022989"/>
    </source>
</evidence>
<dbReference type="PROSITE" id="PS50850">
    <property type="entry name" value="MFS"/>
    <property type="match status" value="1"/>
</dbReference>
<feature type="transmembrane region" description="Helical" evidence="7">
    <location>
        <begin position="276"/>
        <end position="300"/>
    </location>
</feature>
<comment type="caution">
    <text evidence="9">The sequence shown here is derived from an EMBL/GenBank/DDBJ whole genome shotgun (WGS) entry which is preliminary data.</text>
</comment>
<comment type="subcellular location">
    <subcellularLocation>
        <location evidence="1">Cell membrane</location>
        <topology evidence="1">Multi-pass membrane protein</topology>
    </subcellularLocation>
</comment>
<feature type="transmembrane region" description="Helical" evidence="7">
    <location>
        <begin position="62"/>
        <end position="79"/>
    </location>
</feature>
<feature type="transmembrane region" description="Helical" evidence="7">
    <location>
        <begin position="142"/>
        <end position="164"/>
    </location>
</feature>
<accession>A0A4Q7NGG1</accession>
<dbReference type="PANTHER" id="PTHR42718">
    <property type="entry name" value="MAJOR FACILITATOR SUPERFAMILY MULTIDRUG TRANSPORTER MFSC"/>
    <property type="match status" value="1"/>
</dbReference>
<dbReference type="Gene3D" id="1.20.1250.20">
    <property type="entry name" value="MFS general substrate transporter like domains"/>
    <property type="match status" value="1"/>
</dbReference>
<evidence type="ECO:0000313" key="9">
    <source>
        <dbReference type="EMBL" id="RZS82899.1"/>
    </source>
</evidence>
<keyword evidence="2" id="KW-0813">Transport</keyword>
<evidence type="ECO:0000256" key="2">
    <source>
        <dbReference type="ARBA" id="ARBA00022448"/>
    </source>
</evidence>
<feature type="transmembrane region" description="Helical" evidence="7">
    <location>
        <begin position="337"/>
        <end position="359"/>
    </location>
</feature>
<dbReference type="InterPro" id="IPR020846">
    <property type="entry name" value="MFS_dom"/>
</dbReference>
<dbReference type="OrthoDB" id="3217935at2"/>
<feature type="transmembrane region" description="Helical" evidence="7">
    <location>
        <begin position="312"/>
        <end position="331"/>
    </location>
</feature>
<dbReference type="InterPro" id="IPR036259">
    <property type="entry name" value="MFS_trans_sf"/>
</dbReference>
<keyword evidence="10" id="KW-1185">Reference proteome</keyword>
<feature type="transmembrane region" description="Helical" evidence="7">
    <location>
        <begin position="402"/>
        <end position="425"/>
    </location>
</feature>
<feature type="transmembrane region" description="Helical" evidence="7">
    <location>
        <begin position="236"/>
        <end position="256"/>
    </location>
</feature>
<dbReference type="InterPro" id="IPR011701">
    <property type="entry name" value="MFS"/>
</dbReference>
<evidence type="ECO:0000256" key="7">
    <source>
        <dbReference type="SAM" id="Phobius"/>
    </source>
</evidence>
<feature type="transmembrane region" description="Helical" evidence="7">
    <location>
        <begin position="210"/>
        <end position="229"/>
    </location>
</feature>
<name>A0A4Q7NGG1_9ACTN</name>
<feature type="domain" description="Major facilitator superfamily (MFS) profile" evidence="8">
    <location>
        <begin position="16"/>
        <end position="461"/>
    </location>
</feature>
<keyword evidence="4 7" id="KW-1133">Transmembrane helix</keyword>
<keyword evidence="5 7" id="KW-0472">Membrane</keyword>
<dbReference type="SUPFAM" id="SSF103473">
    <property type="entry name" value="MFS general substrate transporter"/>
    <property type="match status" value="1"/>
</dbReference>
<feature type="transmembrane region" description="Helical" evidence="7">
    <location>
        <begin position="20"/>
        <end position="42"/>
    </location>
</feature>
<feature type="region of interest" description="Disordered" evidence="6">
    <location>
        <begin position="481"/>
        <end position="505"/>
    </location>
</feature>
<dbReference type="Proteomes" id="UP000293638">
    <property type="component" value="Unassembled WGS sequence"/>
</dbReference>